<evidence type="ECO:0000313" key="3">
    <source>
        <dbReference type="Proteomes" id="UP000198605"/>
    </source>
</evidence>
<dbReference type="GeneID" id="43277791"/>
<keyword evidence="3" id="KW-1185">Reference proteome</keyword>
<accession>A0A1C6UAS6</accession>
<evidence type="ECO:0000256" key="1">
    <source>
        <dbReference type="SAM" id="Phobius"/>
    </source>
</evidence>
<sequence>MGEPRREQLAREELSWHRATILELFFDLVFVFALNRISLRLSADFHSGGLGFTQAAETLLLALGLWFMWQTTAALTSRVHPDSWPGQFIVFSSMAGATVMAVSVPQGFEGRALVFAGAWVSVRLSRVLLYLLVPRLHTGGSSLPGLLSLAGSSAPWIAGALVHDPLLRGGLWALALAIEFPGFVVGFRRWAGIQVAGEHLAERLQQIFLISLGEAVFVSGRAFSDSDLTLPHGVGFALAFVGIVQLWRIYFYRAGLVLPQAITAARDPARQSVGAALSHLVLISGVVLSGVGFELYISEPTGRPEPNWLIAILGGPALFILGRAPFELQVFGRISLSRPLGLLVLGLVVPAGWLAPPVVAGAAATAVLVGIAVVDAWHARHRRPAPPTPLM</sequence>
<feature type="transmembrane region" description="Helical" evidence="1">
    <location>
        <begin position="88"/>
        <end position="106"/>
    </location>
</feature>
<dbReference type="Proteomes" id="UP000198605">
    <property type="component" value="Unassembled WGS sequence"/>
</dbReference>
<evidence type="ECO:0000313" key="2">
    <source>
        <dbReference type="EMBL" id="SCL51078.1"/>
    </source>
</evidence>
<gene>
    <name evidence="2" type="ORF">GA0070603_1125</name>
</gene>
<organism evidence="2 3">
    <name type="scientific">Micromonospora chersina</name>
    <dbReference type="NCBI Taxonomy" id="47854"/>
    <lineage>
        <taxon>Bacteria</taxon>
        <taxon>Bacillati</taxon>
        <taxon>Actinomycetota</taxon>
        <taxon>Actinomycetes</taxon>
        <taxon>Micromonosporales</taxon>
        <taxon>Micromonosporaceae</taxon>
        <taxon>Micromonospora</taxon>
    </lineage>
</organism>
<dbReference type="InterPro" id="IPR010640">
    <property type="entry name" value="Low_temperature_requirement_A"/>
</dbReference>
<dbReference type="PANTHER" id="PTHR36840:SF1">
    <property type="entry name" value="BLL5714 PROTEIN"/>
    <property type="match status" value="1"/>
</dbReference>
<protein>
    <submittedName>
        <fullName evidence="2">Low temperature requirement protein LtrA</fullName>
    </submittedName>
</protein>
<feature type="transmembrane region" description="Helical" evidence="1">
    <location>
        <begin position="272"/>
        <end position="296"/>
    </location>
</feature>
<keyword evidence="1" id="KW-1133">Transmembrane helix</keyword>
<feature type="transmembrane region" description="Helical" evidence="1">
    <location>
        <begin position="21"/>
        <end position="39"/>
    </location>
</feature>
<feature type="transmembrane region" description="Helical" evidence="1">
    <location>
        <begin position="308"/>
        <end position="324"/>
    </location>
</feature>
<feature type="transmembrane region" description="Helical" evidence="1">
    <location>
        <begin position="359"/>
        <end position="377"/>
    </location>
</feature>
<keyword evidence="1" id="KW-0472">Membrane</keyword>
<reference evidence="3" key="1">
    <citation type="submission" date="2016-06" db="EMBL/GenBank/DDBJ databases">
        <authorList>
            <person name="Varghese N."/>
            <person name="Submissions Spin"/>
        </authorList>
    </citation>
    <scope>NUCLEOTIDE SEQUENCE [LARGE SCALE GENOMIC DNA]</scope>
    <source>
        <strain evidence="3">DSM 44151</strain>
    </source>
</reference>
<feature type="transmembrane region" description="Helical" evidence="1">
    <location>
        <begin position="169"/>
        <end position="187"/>
    </location>
</feature>
<dbReference type="PANTHER" id="PTHR36840">
    <property type="entry name" value="BLL5714 PROTEIN"/>
    <property type="match status" value="1"/>
</dbReference>
<dbReference type="EMBL" id="FMIB01000002">
    <property type="protein sequence ID" value="SCL51078.1"/>
    <property type="molecule type" value="Genomic_DNA"/>
</dbReference>
<dbReference type="Pfam" id="PF06772">
    <property type="entry name" value="LtrA"/>
    <property type="match status" value="1"/>
</dbReference>
<dbReference type="OrthoDB" id="3350698at2"/>
<proteinExistence type="predicted"/>
<name>A0A1C6UAS6_9ACTN</name>
<dbReference type="AlphaFoldDB" id="A0A1C6UAS6"/>
<keyword evidence="1" id="KW-0812">Transmembrane</keyword>
<dbReference type="RefSeq" id="WP_091308119.1">
    <property type="nucleotide sequence ID" value="NZ_FMIB01000002.1"/>
</dbReference>
<feature type="transmembrane region" description="Helical" evidence="1">
    <location>
        <begin position="230"/>
        <end position="251"/>
    </location>
</feature>
<feature type="transmembrane region" description="Helical" evidence="1">
    <location>
        <begin position="112"/>
        <end position="133"/>
    </location>
</feature>